<dbReference type="NCBIfam" id="TIGR00148">
    <property type="entry name" value="UbiD family decarboxylase"/>
    <property type="match status" value="1"/>
</dbReference>
<feature type="domain" description="3-octaprenyl-4-hydroxybenzoate carboxy-lyase-like N-terminal" evidence="3">
    <location>
        <begin position="13"/>
        <end position="88"/>
    </location>
</feature>
<dbReference type="AlphaFoldDB" id="A0A2T2XCK0"/>
<evidence type="ECO:0000313" key="5">
    <source>
        <dbReference type="EMBL" id="PSR32219.1"/>
    </source>
</evidence>
<reference evidence="5 6" key="1">
    <citation type="journal article" date="2014" name="BMC Genomics">
        <title>Comparison of environmental and isolate Sulfobacillus genomes reveals diverse carbon, sulfur, nitrogen, and hydrogen metabolisms.</title>
        <authorList>
            <person name="Justice N.B."/>
            <person name="Norman A."/>
            <person name="Brown C.T."/>
            <person name="Singh A."/>
            <person name="Thomas B.C."/>
            <person name="Banfield J.F."/>
        </authorList>
    </citation>
    <scope>NUCLEOTIDE SEQUENCE [LARGE SCALE GENOMIC DNA]</scope>
    <source>
        <strain evidence="5">AMDSBA4</strain>
    </source>
</reference>
<dbReference type="InterPro" id="IPR049383">
    <property type="entry name" value="UbiD-like_N"/>
</dbReference>
<evidence type="ECO:0000259" key="2">
    <source>
        <dbReference type="Pfam" id="PF01977"/>
    </source>
</evidence>
<evidence type="ECO:0000259" key="3">
    <source>
        <dbReference type="Pfam" id="PF20695"/>
    </source>
</evidence>
<dbReference type="InterPro" id="IPR048304">
    <property type="entry name" value="UbiD_Rift_dom"/>
</dbReference>
<dbReference type="PANTHER" id="PTHR30108:SF21">
    <property type="entry name" value="4-HYDROXYBENZOATE DECARBOXYLASE"/>
    <property type="match status" value="1"/>
</dbReference>
<proteinExistence type="inferred from homology"/>
<dbReference type="InterPro" id="IPR002830">
    <property type="entry name" value="UbiD"/>
</dbReference>
<sequence length="448" mass="49283">MLMITVFRDLVQDWEDRHWLRRIRREVSPRYEVAAVAKKFKGRQPLLFDHVQGIGRPVVIGMGGDRTLMAESMGISSDDLIAHLMQAIVHPIATQRVAQAPVQETIVYPPFDVGHVVPGLIYHGRDSGPYYVAGVMVVKSPDGTKQYTSVRRMQILPGNRINVVITSPELFRQFRSFEEAGRPMEIAVMFGVVPAVILSSQLATHLFHVDKLSVAGGLLGQALPTVHCKTVDLDVLADAECVLEGVMLPGVRELEGPFGELGGYYSQRGLHPVAEIRAVTHRRDFMIHTVMPASYEERLPMVLNREVVLLQTVRQVVPNVTGVHITMGGVGRFHAVIAVAKENPGDGTEAALAAFASDKDLKHVVVVNDDIDIFDPEDVEWAIATRVQADQDLFIVPGAKGSPLEASHHLHQTTAKVGIDATYPLDQADLFQRTSVPGEANLNLSDYL</sequence>
<comment type="similarity">
    <text evidence="1">Belongs to the UbiD family.</text>
</comment>
<dbReference type="Pfam" id="PF20696">
    <property type="entry name" value="UbiD_C"/>
    <property type="match status" value="1"/>
</dbReference>
<dbReference type="GO" id="GO:0016831">
    <property type="term" value="F:carboxy-lyase activity"/>
    <property type="evidence" value="ECO:0007669"/>
    <property type="project" value="InterPro"/>
</dbReference>
<evidence type="ECO:0000259" key="4">
    <source>
        <dbReference type="Pfam" id="PF20696"/>
    </source>
</evidence>
<organism evidence="5 6">
    <name type="scientific">Sulfobacillus benefaciens</name>
    <dbReference type="NCBI Taxonomy" id="453960"/>
    <lineage>
        <taxon>Bacteria</taxon>
        <taxon>Bacillati</taxon>
        <taxon>Bacillota</taxon>
        <taxon>Clostridia</taxon>
        <taxon>Eubacteriales</taxon>
        <taxon>Clostridiales Family XVII. Incertae Sedis</taxon>
        <taxon>Sulfobacillus</taxon>
    </lineage>
</organism>
<dbReference type="InterPro" id="IPR049381">
    <property type="entry name" value="UbiD-like_C"/>
</dbReference>
<dbReference type="GO" id="GO:0005737">
    <property type="term" value="C:cytoplasm"/>
    <property type="evidence" value="ECO:0007669"/>
    <property type="project" value="TreeGrafter"/>
</dbReference>
<comment type="caution">
    <text evidence="5">The sequence shown here is derived from an EMBL/GenBank/DDBJ whole genome shotgun (WGS) entry which is preliminary data.</text>
</comment>
<dbReference type="Pfam" id="PF01977">
    <property type="entry name" value="UbiD"/>
    <property type="match status" value="1"/>
</dbReference>
<dbReference type="Pfam" id="PF20695">
    <property type="entry name" value="UbiD_N"/>
    <property type="match status" value="1"/>
</dbReference>
<feature type="domain" description="3-octaprenyl-4-hydroxybenzoate carboxy-lyase-like C-terminal" evidence="4">
    <location>
        <begin position="303"/>
        <end position="421"/>
    </location>
</feature>
<accession>A0A2T2XCK0</accession>
<dbReference type="SUPFAM" id="SSF143968">
    <property type="entry name" value="UbiD C-terminal domain-like"/>
    <property type="match status" value="1"/>
</dbReference>
<dbReference type="PANTHER" id="PTHR30108">
    <property type="entry name" value="3-OCTAPRENYL-4-HYDROXYBENZOATE CARBOXY-LYASE-RELATED"/>
    <property type="match status" value="1"/>
</dbReference>
<dbReference type="Gene3D" id="3.40.1670.10">
    <property type="entry name" value="UbiD C-terminal domain-like"/>
    <property type="match status" value="1"/>
</dbReference>
<feature type="domain" description="3-octaprenyl-4-hydroxybenzoate carboxy-lyase-like Rift-related" evidence="2">
    <location>
        <begin position="98"/>
        <end position="293"/>
    </location>
</feature>
<dbReference type="SUPFAM" id="SSF50475">
    <property type="entry name" value="FMN-binding split barrel"/>
    <property type="match status" value="1"/>
</dbReference>
<gene>
    <name evidence="5" type="ORF">C7B46_15250</name>
</gene>
<dbReference type="Proteomes" id="UP000242972">
    <property type="component" value="Unassembled WGS sequence"/>
</dbReference>
<protein>
    <submittedName>
        <fullName evidence="5">UbiD family decarboxylase</fullName>
    </submittedName>
</protein>
<evidence type="ECO:0000256" key="1">
    <source>
        <dbReference type="ARBA" id="ARBA00010021"/>
    </source>
</evidence>
<dbReference type="EMBL" id="PXYW01000048">
    <property type="protein sequence ID" value="PSR32219.1"/>
    <property type="molecule type" value="Genomic_DNA"/>
</dbReference>
<evidence type="ECO:0000313" key="6">
    <source>
        <dbReference type="Proteomes" id="UP000242972"/>
    </source>
</evidence>
<name>A0A2T2XCK0_9FIRM</name>